<gene>
    <name evidence="2" type="ordered locus">EbC_24780</name>
</gene>
<keyword evidence="1" id="KW-0472">Membrane</keyword>
<sequence length="41" mass="4526">MGLLTLMSNRKQFYITLSLITAGSLLIIEVLARLVHLIIVG</sequence>
<accession>D8MT52</accession>
<proteinExistence type="predicted"/>
<evidence type="ECO:0000313" key="2">
    <source>
        <dbReference type="EMBL" id="CAX60009.1"/>
    </source>
</evidence>
<feature type="transmembrane region" description="Helical" evidence="1">
    <location>
        <begin position="12"/>
        <end position="39"/>
    </location>
</feature>
<evidence type="ECO:0000313" key="3">
    <source>
        <dbReference type="Proteomes" id="UP000008793"/>
    </source>
</evidence>
<name>D8MT52_ERWBE</name>
<reference evidence="2 3" key="1">
    <citation type="journal article" date="2010" name="BMC Genomics">
        <title>Genome comparison of the epiphytic bacteria Erwinia billingiae and E. tasmaniensis with the pear pathogen E. pyrifoliae.</title>
        <authorList>
            <person name="Kube M."/>
            <person name="Migdoll A.M."/>
            <person name="Gehring I."/>
            <person name="Heitmann K."/>
            <person name="Mayer Y."/>
            <person name="Kuhl H."/>
            <person name="Knaust F."/>
            <person name="Geider K."/>
            <person name="Reinhardt R."/>
        </authorList>
    </citation>
    <scope>NUCLEOTIDE SEQUENCE [LARGE SCALE GENOMIC DNA]</scope>
    <source>
        <strain evidence="2 3">Eb661</strain>
    </source>
</reference>
<keyword evidence="3" id="KW-1185">Reference proteome</keyword>
<protein>
    <submittedName>
        <fullName evidence="2">Uncharacterized protein</fullName>
    </submittedName>
</protein>
<dbReference type="HOGENOM" id="CLU_3269768_0_0_6"/>
<keyword evidence="1" id="KW-1133">Transmembrane helix</keyword>
<dbReference type="EMBL" id="FP236843">
    <property type="protein sequence ID" value="CAX60009.1"/>
    <property type="molecule type" value="Genomic_DNA"/>
</dbReference>
<keyword evidence="1" id="KW-0812">Transmembrane</keyword>
<dbReference type="AlphaFoldDB" id="D8MT52"/>
<dbReference type="KEGG" id="ebi:EbC_24780"/>
<organism evidence="3">
    <name type="scientific">Erwinia billingiae (strain Eb661)</name>
    <dbReference type="NCBI Taxonomy" id="634500"/>
    <lineage>
        <taxon>Bacteria</taxon>
        <taxon>Pseudomonadati</taxon>
        <taxon>Pseudomonadota</taxon>
        <taxon>Gammaproteobacteria</taxon>
        <taxon>Enterobacterales</taxon>
        <taxon>Erwiniaceae</taxon>
        <taxon>Erwinia</taxon>
    </lineage>
</organism>
<dbReference type="Proteomes" id="UP000008793">
    <property type="component" value="Chromosome"/>
</dbReference>
<evidence type="ECO:0000256" key="1">
    <source>
        <dbReference type="SAM" id="Phobius"/>
    </source>
</evidence>